<evidence type="ECO:0000256" key="6">
    <source>
        <dbReference type="ARBA" id="ARBA00049496"/>
    </source>
</evidence>
<dbReference type="EMBL" id="FOOI01000010">
    <property type="protein sequence ID" value="SFG96979.1"/>
    <property type="molecule type" value="Genomic_DNA"/>
</dbReference>
<proteinExistence type="inferred from homology"/>
<dbReference type="Gene3D" id="3.40.50.1970">
    <property type="match status" value="1"/>
</dbReference>
<comment type="catalytic activity">
    <reaction evidence="6">
        <text>4-hydroxybutanoate + 2-oxoglutarate = (R)-2-hydroxyglutarate + succinate semialdehyde</text>
        <dbReference type="Rhea" id="RHEA:24734"/>
        <dbReference type="ChEBI" id="CHEBI:15801"/>
        <dbReference type="ChEBI" id="CHEBI:16724"/>
        <dbReference type="ChEBI" id="CHEBI:16810"/>
        <dbReference type="ChEBI" id="CHEBI:57706"/>
        <dbReference type="EC" id="1.1.99.24"/>
    </reaction>
</comment>
<reference evidence="11 12" key="1">
    <citation type="submission" date="2016-10" db="EMBL/GenBank/DDBJ databases">
        <authorList>
            <person name="de Groot N.N."/>
        </authorList>
    </citation>
    <scope>NUCLEOTIDE SEQUENCE [LARGE SCALE GENOMIC DNA]</scope>
    <source>
        <strain evidence="11 12">CPCC 202808</strain>
    </source>
</reference>
<dbReference type="GO" id="GO:0004022">
    <property type="term" value="F:alcohol dehydrogenase (NAD+) activity"/>
    <property type="evidence" value="ECO:0007669"/>
    <property type="project" value="InterPro"/>
</dbReference>
<dbReference type="PANTHER" id="PTHR11496:SF83">
    <property type="entry name" value="HYDROXYACID-OXOACID TRANSHYDROGENASE, MITOCHONDRIAL"/>
    <property type="match status" value="1"/>
</dbReference>
<gene>
    <name evidence="10" type="ORF">FHR37_001577</name>
    <name evidence="11" type="ORF">SAMN05421678_110121</name>
</gene>
<evidence type="ECO:0000313" key="11">
    <source>
        <dbReference type="EMBL" id="SFG96979.1"/>
    </source>
</evidence>
<feature type="domain" description="Fe-containing alcohol dehydrogenase-like C-terminal" evidence="9">
    <location>
        <begin position="256"/>
        <end position="442"/>
    </location>
</feature>
<feature type="region of interest" description="Disordered" evidence="7">
    <location>
        <begin position="1"/>
        <end position="29"/>
    </location>
</feature>
<keyword evidence="5" id="KW-0560">Oxidoreductase</keyword>
<dbReference type="GO" id="GO:0046872">
    <property type="term" value="F:metal ion binding"/>
    <property type="evidence" value="ECO:0007669"/>
    <property type="project" value="InterPro"/>
</dbReference>
<dbReference type="InterPro" id="IPR001670">
    <property type="entry name" value="ADH_Fe/GldA"/>
</dbReference>
<dbReference type="GO" id="GO:0047988">
    <property type="term" value="F:hydroxyacid-oxoacid transhydrogenase activity"/>
    <property type="evidence" value="ECO:0007669"/>
    <property type="project" value="UniProtKB-EC"/>
</dbReference>
<feature type="compositionally biased region" description="Low complexity" evidence="7">
    <location>
        <begin position="1"/>
        <end position="15"/>
    </location>
</feature>
<dbReference type="CDD" id="cd08190">
    <property type="entry name" value="HOT"/>
    <property type="match status" value="1"/>
</dbReference>
<evidence type="ECO:0000259" key="8">
    <source>
        <dbReference type="Pfam" id="PF00465"/>
    </source>
</evidence>
<dbReference type="AlphaFoldDB" id="A0A1I2W8L7"/>
<dbReference type="SUPFAM" id="SSF56796">
    <property type="entry name" value="Dehydroquinate synthase-like"/>
    <property type="match status" value="1"/>
</dbReference>
<dbReference type="PANTHER" id="PTHR11496">
    <property type="entry name" value="ALCOHOL DEHYDROGENASE"/>
    <property type="match status" value="1"/>
</dbReference>
<evidence type="ECO:0000256" key="2">
    <source>
        <dbReference type="ARBA" id="ARBA00010005"/>
    </source>
</evidence>
<name>A0A1I2W8L7_9ACTN</name>
<dbReference type="PROSITE" id="PS00913">
    <property type="entry name" value="ADH_IRON_1"/>
    <property type="match status" value="1"/>
</dbReference>
<evidence type="ECO:0000313" key="12">
    <source>
        <dbReference type="Proteomes" id="UP000199052"/>
    </source>
</evidence>
<dbReference type="OrthoDB" id="323926at2"/>
<dbReference type="Proteomes" id="UP000199052">
    <property type="component" value="Unassembled WGS sequence"/>
</dbReference>
<accession>A0A1I2W8L7</accession>
<dbReference type="FunFam" id="3.40.50.1970:FF:000003">
    <property type="entry name" value="Alcohol dehydrogenase, iron-containing"/>
    <property type="match status" value="1"/>
</dbReference>
<evidence type="ECO:0000256" key="1">
    <source>
        <dbReference type="ARBA" id="ARBA00000813"/>
    </source>
</evidence>
<protein>
    <recommendedName>
        <fullName evidence="3">hydroxyacid-oxoacid transhydrogenase</fullName>
        <ecNumber evidence="3">1.1.99.24</ecNumber>
    </recommendedName>
</protein>
<dbReference type="InterPro" id="IPR056798">
    <property type="entry name" value="ADH_Fe_C"/>
</dbReference>
<dbReference type="EC" id="1.1.99.24" evidence="3"/>
<evidence type="ECO:0000259" key="9">
    <source>
        <dbReference type="Pfam" id="PF25137"/>
    </source>
</evidence>
<reference evidence="10 13" key="2">
    <citation type="submission" date="2020-07" db="EMBL/GenBank/DDBJ databases">
        <title>Sequencing the genomes of 1000 actinobacteria strains.</title>
        <authorList>
            <person name="Klenk H.-P."/>
        </authorList>
    </citation>
    <scope>NUCLEOTIDE SEQUENCE [LARGE SCALE GENOMIC DNA]</scope>
    <source>
        <strain evidence="10 13">DSM 45117</strain>
    </source>
</reference>
<dbReference type="STRING" id="504797.SAMN05421678_110121"/>
<dbReference type="Pfam" id="PF00465">
    <property type="entry name" value="Fe-ADH"/>
    <property type="match status" value="1"/>
</dbReference>
<comment type="similarity">
    <text evidence="2">Belongs to the iron-containing alcohol dehydrogenase family. Hydroxyacid-oxoacid transhydrogenase subfamily.</text>
</comment>
<comment type="catalytic activity">
    <reaction evidence="1">
        <text>(S)-3-hydroxybutanoate + 2-oxoglutarate = (R)-2-hydroxyglutarate + acetoacetate</text>
        <dbReference type="Rhea" id="RHEA:23048"/>
        <dbReference type="ChEBI" id="CHEBI:11047"/>
        <dbReference type="ChEBI" id="CHEBI:13705"/>
        <dbReference type="ChEBI" id="CHEBI:15801"/>
        <dbReference type="ChEBI" id="CHEBI:16810"/>
        <dbReference type="EC" id="1.1.99.24"/>
    </reaction>
</comment>
<dbReference type="EMBL" id="JACBZA010000001">
    <property type="protein sequence ID" value="NYH82726.1"/>
    <property type="molecule type" value="Genomic_DNA"/>
</dbReference>
<sequence>MRDSEAGTSETGTTETDTEAEAGTPAGNETVFTWGGPALKFGAGAVAEIGYDVAQLGASRVLVLTDPGVAATGVPDRVVDSLRAAGLAAELFTGVHVEPTDTSIAAAVDFARDGGWDGFVGVGGGSAIDTAKAVDLMTSHPADLNDYLNAPIGRGLAPAGPLAPLVAVPTTAGTGAESTAVCVLDVLDLRVKTGISHPRLRPALAVVDPEVTLTLPPGVTAASGFDILCHALESFTARPYDAYPRRRPEDRVAYCGANPVSDVWIRQTLPLLARSFRTAHRSGDDLAARTDMLQAALFAGLGFGNAGVHIPHACAYPIAGRVRDFHPDGYPDAEPMVPHGMSVVLTAPAAFRRTYEANPERHLWAAHVLDPETDQVADPGERLPTAIIRLMRDTGMPNGLSEVGYAETDVADLVDGASRQHRLLSIAPVDVGDDVLTDVLKDSLTLW</sequence>
<keyword evidence="4" id="KW-0809">Transit peptide</keyword>
<keyword evidence="13" id="KW-1185">Reference proteome</keyword>
<evidence type="ECO:0000313" key="13">
    <source>
        <dbReference type="Proteomes" id="UP000533017"/>
    </source>
</evidence>
<evidence type="ECO:0000256" key="4">
    <source>
        <dbReference type="ARBA" id="ARBA00022946"/>
    </source>
</evidence>
<dbReference type="Proteomes" id="UP000533017">
    <property type="component" value="Unassembled WGS sequence"/>
</dbReference>
<dbReference type="InterPro" id="IPR042157">
    <property type="entry name" value="HOT"/>
</dbReference>
<evidence type="ECO:0000256" key="5">
    <source>
        <dbReference type="ARBA" id="ARBA00023002"/>
    </source>
</evidence>
<dbReference type="InterPro" id="IPR039697">
    <property type="entry name" value="Alcohol_dehydrogenase_Fe"/>
</dbReference>
<organism evidence="11 12">
    <name type="scientific">Actinopolymorpha cephalotaxi</name>
    <dbReference type="NCBI Taxonomy" id="504797"/>
    <lineage>
        <taxon>Bacteria</taxon>
        <taxon>Bacillati</taxon>
        <taxon>Actinomycetota</taxon>
        <taxon>Actinomycetes</taxon>
        <taxon>Propionibacteriales</taxon>
        <taxon>Actinopolymorphaceae</taxon>
        <taxon>Actinopolymorpha</taxon>
    </lineage>
</organism>
<evidence type="ECO:0000256" key="3">
    <source>
        <dbReference type="ARBA" id="ARBA00013182"/>
    </source>
</evidence>
<evidence type="ECO:0000256" key="7">
    <source>
        <dbReference type="SAM" id="MobiDB-lite"/>
    </source>
</evidence>
<dbReference type="Pfam" id="PF25137">
    <property type="entry name" value="ADH_Fe_C"/>
    <property type="match status" value="1"/>
</dbReference>
<dbReference type="RefSeq" id="WP_092884823.1">
    <property type="nucleotide sequence ID" value="NZ_FOOI01000010.1"/>
</dbReference>
<feature type="domain" description="Alcohol dehydrogenase iron-type/glycerol dehydrogenase GldA" evidence="8">
    <location>
        <begin position="39"/>
        <end position="209"/>
    </location>
</feature>
<dbReference type="InterPro" id="IPR018211">
    <property type="entry name" value="ADH_Fe_CS"/>
</dbReference>
<evidence type="ECO:0000313" key="10">
    <source>
        <dbReference type="EMBL" id="NYH82726.1"/>
    </source>
</evidence>
<dbReference type="Gene3D" id="1.20.1090.10">
    <property type="entry name" value="Dehydroquinate synthase-like - alpha domain"/>
    <property type="match status" value="1"/>
</dbReference>